<dbReference type="OrthoDB" id="3649348at2759"/>
<name>A0A6G1IRJ0_9PLEO</name>
<evidence type="ECO:0000313" key="1">
    <source>
        <dbReference type="EMBL" id="KAF2680718.1"/>
    </source>
</evidence>
<proteinExistence type="predicted"/>
<dbReference type="EMBL" id="MU005595">
    <property type="protein sequence ID" value="KAF2680718.1"/>
    <property type="molecule type" value="Genomic_DNA"/>
</dbReference>
<keyword evidence="2" id="KW-1185">Reference proteome</keyword>
<evidence type="ECO:0000313" key="2">
    <source>
        <dbReference type="Proteomes" id="UP000799291"/>
    </source>
</evidence>
<gene>
    <name evidence="1" type="ORF">K458DRAFT_373259</name>
</gene>
<reference evidence="1" key="1">
    <citation type="journal article" date="2020" name="Stud. Mycol.">
        <title>101 Dothideomycetes genomes: a test case for predicting lifestyles and emergence of pathogens.</title>
        <authorList>
            <person name="Haridas S."/>
            <person name="Albert R."/>
            <person name="Binder M."/>
            <person name="Bloem J."/>
            <person name="Labutti K."/>
            <person name="Salamov A."/>
            <person name="Andreopoulos B."/>
            <person name="Baker S."/>
            <person name="Barry K."/>
            <person name="Bills G."/>
            <person name="Bluhm B."/>
            <person name="Cannon C."/>
            <person name="Castanera R."/>
            <person name="Culley D."/>
            <person name="Daum C."/>
            <person name="Ezra D."/>
            <person name="Gonzalez J."/>
            <person name="Henrissat B."/>
            <person name="Kuo A."/>
            <person name="Liang C."/>
            <person name="Lipzen A."/>
            <person name="Lutzoni F."/>
            <person name="Magnuson J."/>
            <person name="Mondo S."/>
            <person name="Nolan M."/>
            <person name="Ohm R."/>
            <person name="Pangilinan J."/>
            <person name="Park H.-J."/>
            <person name="Ramirez L."/>
            <person name="Alfaro M."/>
            <person name="Sun H."/>
            <person name="Tritt A."/>
            <person name="Yoshinaga Y."/>
            <person name="Zwiers L.-H."/>
            <person name="Turgeon B."/>
            <person name="Goodwin S."/>
            <person name="Spatafora J."/>
            <person name="Crous P."/>
            <person name="Grigoriev I."/>
        </authorList>
    </citation>
    <scope>NUCLEOTIDE SEQUENCE</scope>
    <source>
        <strain evidence="1">CBS 122367</strain>
    </source>
</reference>
<organism evidence="1 2">
    <name type="scientific">Lentithecium fluviatile CBS 122367</name>
    <dbReference type="NCBI Taxonomy" id="1168545"/>
    <lineage>
        <taxon>Eukaryota</taxon>
        <taxon>Fungi</taxon>
        <taxon>Dikarya</taxon>
        <taxon>Ascomycota</taxon>
        <taxon>Pezizomycotina</taxon>
        <taxon>Dothideomycetes</taxon>
        <taxon>Pleosporomycetidae</taxon>
        <taxon>Pleosporales</taxon>
        <taxon>Massarineae</taxon>
        <taxon>Lentitheciaceae</taxon>
        <taxon>Lentithecium</taxon>
    </lineage>
</organism>
<dbReference type="AlphaFoldDB" id="A0A6G1IRJ0"/>
<accession>A0A6G1IRJ0</accession>
<protein>
    <submittedName>
        <fullName evidence="1">Uncharacterized protein</fullName>
    </submittedName>
</protein>
<sequence length="156" mass="16842">MSPLPVILCGRNPNIAQIVRKHMLPEYVVTHIILILTSGVADIPLLLQGRTPPNHTTNLGSQNYNAPTVTVVTGGGFDDEDFALMKNACKTTEGIRHVPWLRPDLEKPRPTGAKAHDLNKLGADAIQAFGEGTARRVKACLGKDGVLGTEDEVILF</sequence>
<dbReference type="Proteomes" id="UP000799291">
    <property type="component" value="Unassembled WGS sequence"/>
</dbReference>